<protein>
    <submittedName>
        <fullName evidence="1">Uncharacterized protein</fullName>
    </submittedName>
</protein>
<organism evidence="1 2">
    <name type="scientific">Dallia pectoralis</name>
    <name type="common">Alaska blackfish</name>
    <dbReference type="NCBI Taxonomy" id="75939"/>
    <lineage>
        <taxon>Eukaryota</taxon>
        <taxon>Metazoa</taxon>
        <taxon>Chordata</taxon>
        <taxon>Craniata</taxon>
        <taxon>Vertebrata</taxon>
        <taxon>Euteleostomi</taxon>
        <taxon>Actinopterygii</taxon>
        <taxon>Neopterygii</taxon>
        <taxon>Teleostei</taxon>
        <taxon>Protacanthopterygii</taxon>
        <taxon>Esociformes</taxon>
        <taxon>Umbridae</taxon>
        <taxon>Dallia</taxon>
    </lineage>
</organism>
<proteinExistence type="predicted"/>
<gene>
    <name evidence="1" type="ORF">DPEC_G00165840</name>
</gene>
<accession>A0ACC2GHY2</accession>
<name>A0ACC2GHY2_DALPE</name>
<keyword evidence="2" id="KW-1185">Reference proteome</keyword>
<evidence type="ECO:0000313" key="2">
    <source>
        <dbReference type="Proteomes" id="UP001157502"/>
    </source>
</evidence>
<comment type="caution">
    <text evidence="1">The sequence shown here is derived from an EMBL/GenBank/DDBJ whole genome shotgun (WGS) entry which is preliminary data.</text>
</comment>
<dbReference type="EMBL" id="CM055740">
    <property type="protein sequence ID" value="KAJ8003098.1"/>
    <property type="molecule type" value="Genomic_DNA"/>
</dbReference>
<reference evidence="1" key="1">
    <citation type="submission" date="2021-05" db="EMBL/GenBank/DDBJ databases">
        <authorList>
            <person name="Pan Q."/>
            <person name="Jouanno E."/>
            <person name="Zahm M."/>
            <person name="Klopp C."/>
            <person name="Cabau C."/>
            <person name="Louis A."/>
            <person name="Berthelot C."/>
            <person name="Parey E."/>
            <person name="Roest Crollius H."/>
            <person name="Montfort J."/>
            <person name="Robinson-Rechavi M."/>
            <person name="Bouchez O."/>
            <person name="Lampietro C."/>
            <person name="Lopez Roques C."/>
            <person name="Donnadieu C."/>
            <person name="Postlethwait J."/>
            <person name="Bobe J."/>
            <person name="Dillon D."/>
            <person name="Chandos A."/>
            <person name="von Hippel F."/>
            <person name="Guiguen Y."/>
        </authorList>
    </citation>
    <scope>NUCLEOTIDE SEQUENCE</scope>
    <source>
        <strain evidence="1">YG-Jan2019</strain>
    </source>
</reference>
<dbReference type="Proteomes" id="UP001157502">
    <property type="component" value="Chromosome 13"/>
</dbReference>
<evidence type="ECO:0000313" key="1">
    <source>
        <dbReference type="EMBL" id="KAJ8003098.1"/>
    </source>
</evidence>
<sequence length="541" mass="61357">MMNLLRGRVTLVLLWICKWLRYALETVWRTPNSVPHTLVTSPHHSGCGLYGRLSEEWQTKELYRVYHYGDGSGNMVTVQTSTHAFHVDLGRLSECSEYFRALSQSCMRETTESLILLDHIPSSVFRSLLEFCFRNDFIVTQEELGEHIQVGTYLLAESFVSRCMLALSSVLTPDTCLSYLDLARNICCTELETTVFTYLSRNLLELPHINRCLPSEDMAALARLRCQGDLHLCSVRKENLASWKDLETDAARRLFTLVGSETTGDWHPITELPFMADKWCFTTVVLHNYLFLLGGYRQQVKRGFEFKMASFRYNPFTNTWVSTAPLIKHRRHFSAVQCTGSIYVVGGWYLGSLVTPDSSTALYTAVERYDPWDDRWTFVSSLPMTDFQFTMSLSHDLPLATSMGSCLYVLGNIQRTGEKLILQYDTRHDLWSELLPTLARADANLPSLYFLGATDRLFVIGGNNIQNVVTSFCVESGKWGQVKGAEKVALAGQGTVLGDQVYMPSIQHNAAVKLDLYSGSFTVLPPLPIYTRYEAVFHLAF</sequence>